<dbReference type="PROSITE" id="PS01124">
    <property type="entry name" value="HTH_ARAC_FAMILY_2"/>
    <property type="match status" value="1"/>
</dbReference>
<evidence type="ECO:0000256" key="1">
    <source>
        <dbReference type="ARBA" id="ARBA00023015"/>
    </source>
</evidence>
<gene>
    <name evidence="5" type="ORF">J2T09_005363</name>
</gene>
<evidence type="ECO:0000256" key="3">
    <source>
        <dbReference type="ARBA" id="ARBA00023163"/>
    </source>
</evidence>
<dbReference type="Proteomes" id="UP001241472">
    <property type="component" value="Unassembled WGS sequence"/>
</dbReference>
<reference evidence="5 6" key="1">
    <citation type="submission" date="2023-07" db="EMBL/GenBank/DDBJ databases">
        <title>Sorghum-associated microbial communities from plants grown in Nebraska, USA.</title>
        <authorList>
            <person name="Schachtman D."/>
        </authorList>
    </citation>
    <scope>NUCLEOTIDE SEQUENCE [LARGE SCALE GENOMIC DNA]</scope>
    <source>
        <strain evidence="5 6">DS1307</strain>
    </source>
</reference>
<evidence type="ECO:0000256" key="2">
    <source>
        <dbReference type="ARBA" id="ARBA00023125"/>
    </source>
</evidence>
<name>A0ABT9Q2A1_9HYPH</name>
<dbReference type="InterPro" id="IPR009057">
    <property type="entry name" value="Homeodomain-like_sf"/>
</dbReference>
<proteinExistence type="predicted"/>
<keyword evidence="1" id="KW-0805">Transcription regulation</keyword>
<dbReference type="SUPFAM" id="SSF46689">
    <property type="entry name" value="Homeodomain-like"/>
    <property type="match status" value="1"/>
</dbReference>
<keyword evidence="6" id="KW-1185">Reference proteome</keyword>
<dbReference type="PANTHER" id="PTHR46796">
    <property type="entry name" value="HTH-TYPE TRANSCRIPTIONAL ACTIVATOR RHAS-RELATED"/>
    <property type="match status" value="1"/>
</dbReference>
<dbReference type="InterPro" id="IPR018060">
    <property type="entry name" value="HTH_AraC"/>
</dbReference>
<dbReference type="InterPro" id="IPR050204">
    <property type="entry name" value="AraC_XylS_family_regulators"/>
</dbReference>
<sequence length="328" mass="36205">MLPVMVWRRFLGCLSKITARLATPKQMPRRDERSPSVKLAEVGGVRRYDTTRLQCEYRAPRLEDSGYCLGDDTMTPRTFASFPQWYSEGKLSGYLRSLKSPGGLLSMLEAAPPAGDMSHPSVPDLVLYQDVLGGNRVSGDMGGGQFDVSSGVQSFFLSAPNFANRIMLNRSHQVRSLSFPMAQWRDVIDEATDGGFSFERAAIYGGTLSSPLLQTTFRSLWAICDQEGAPSRLLARAAGCEILAELCQLGGQPIAVARGGLAPWAKRRCLDMMRARLAEDIGLDDLANEARLSPFHFARMFKQTVGLPPRAYLTQLRVERACELLEST</sequence>
<evidence type="ECO:0000313" key="6">
    <source>
        <dbReference type="Proteomes" id="UP001241472"/>
    </source>
</evidence>
<protein>
    <submittedName>
        <fullName evidence="5">AraC family transcriptional regulator</fullName>
    </submittedName>
</protein>
<evidence type="ECO:0000259" key="4">
    <source>
        <dbReference type="PROSITE" id="PS01124"/>
    </source>
</evidence>
<keyword evidence="2" id="KW-0238">DNA-binding</keyword>
<keyword evidence="3" id="KW-0804">Transcription</keyword>
<accession>A0ABT9Q2A1</accession>
<dbReference type="EMBL" id="JAUSRF010000030">
    <property type="protein sequence ID" value="MDP9840575.1"/>
    <property type="molecule type" value="Genomic_DNA"/>
</dbReference>
<dbReference type="Pfam" id="PF12833">
    <property type="entry name" value="HTH_18"/>
    <property type="match status" value="1"/>
</dbReference>
<evidence type="ECO:0000313" key="5">
    <source>
        <dbReference type="EMBL" id="MDP9840575.1"/>
    </source>
</evidence>
<dbReference type="Gene3D" id="1.10.10.60">
    <property type="entry name" value="Homeodomain-like"/>
    <property type="match status" value="1"/>
</dbReference>
<organism evidence="5 6">
    <name type="scientific">Neorhizobium huautlense</name>
    <dbReference type="NCBI Taxonomy" id="67774"/>
    <lineage>
        <taxon>Bacteria</taxon>
        <taxon>Pseudomonadati</taxon>
        <taxon>Pseudomonadota</taxon>
        <taxon>Alphaproteobacteria</taxon>
        <taxon>Hyphomicrobiales</taxon>
        <taxon>Rhizobiaceae</taxon>
        <taxon>Rhizobium/Agrobacterium group</taxon>
        <taxon>Neorhizobium</taxon>
    </lineage>
</organism>
<feature type="domain" description="HTH araC/xylS-type" evidence="4">
    <location>
        <begin position="267"/>
        <end position="328"/>
    </location>
</feature>
<comment type="caution">
    <text evidence="5">The sequence shown here is derived from an EMBL/GenBank/DDBJ whole genome shotgun (WGS) entry which is preliminary data.</text>
</comment>